<reference evidence="3" key="1">
    <citation type="journal article" date="2022" name="Int. J. Mol. Sci.">
        <title>Draft Genome of Tanacetum Coccineum: Genomic Comparison of Closely Related Tanacetum-Family Plants.</title>
        <authorList>
            <person name="Yamashiro T."/>
            <person name="Shiraishi A."/>
            <person name="Nakayama K."/>
            <person name="Satake H."/>
        </authorList>
    </citation>
    <scope>NUCLEOTIDE SEQUENCE</scope>
</reference>
<dbReference type="Proteomes" id="UP001151760">
    <property type="component" value="Unassembled WGS sequence"/>
</dbReference>
<dbReference type="EMBL" id="BQNB010016104">
    <property type="protein sequence ID" value="GJT47856.1"/>
    <property type="molecule type" value="Genomic_DNA"/>
</dbReference>
<comment type="caution">
    <text evidence="3">The sequence shown here is derived from an EMBL/GenBank/DDBJ whole genome shotgun (WGS) entry which is preliminary data.</text>
</comment>
<proteinExistence type="predicted"/>
<keyword evidence="1" id="KW-0175">Coiled coil</keyword>
<protein>
    <submittedName>
        <fullName evidence="3">Uncharacterized protein</fullName>
    </submittedName>
</protein>
<reference evidence="3" key="2">
    <citation type="submission" date="2022-01" db="EMBL/GenBank/DDBJ databases">
        <authorList>
            <person name="Yamashiro T."/>
            <person name="Shiraishi A."/>
            <person name="Satake H."/>
            <person name="Nakayama K."/>
        </authorList>
    </citation>
    <scope>NUCLEOTIDE SEQUENCE</scope>
</reference>
<evidence type="ECO:0000256" key="1">
    <source>
        <dbReference type="SAM" id="Coils"/>
    </source>
</evidence>
<feature type="region of interest" description="Disordered" evidence="2">
    <location>
        <begin position="75"/>
        <end position="113"/>
    </location>
</feature>
<gene>
    <name evidence="3" type="ORF">Tco_0974013</name>
</gene>
<evidence type="ECO:0000313" key="3">
    <source>
        <dbReference type="EMBL" id="GJT47856.1"/>
    </source>
</evidence>
<evidence type="ECO:0000256" key="2">
    <source>
        <dbReference type="SAM" id="MobiDB-lite"/>
    </source>
</evidence>
<organism evidence="3 4">
    <name type="scientific">Tanacetum coccineum</name>
    <dbReference type="NCBI Taxonomy" id="301880"/>
    <lineage>
        <taxon>Eukaryota</taxon>
        <taxon>Viridiplantae</taxon>
        <taxon>Streptophyta</taxon>
        <taxon>Embryophyta</taxon>
        <taxon>Tracheophyta</taxon>
        <taxon>Spermatophyta</taxon>
        <taxon>Magnoliopsida</taxon>
        <taxon>eudicotyledons</taxon>
        <taxon>Gunneridae</taxon>
        <taxon>Pentapetalae</taxon>
        <taxon>asterids</taxon>
        <taxon>campanulids</taxon>
        <taxon>Asterales</taxon>
        <taxon>Asteraceae</taxon>
        <taxon>Asteroideae</taxon>
        <taxon>Anthemideae</taxon>
        <taxon>Anthemidinae</taxon>
        <taxon>Tanacetum</taxon>
    </lineage>
</organism>
<evidence type="ECO:0000313" key="4">
    <source>
        <dbReference type="Proteomes" id="UP001151760"/>
    </source>
</evidence>
<keyword evidence="4" id="KW-1185">Reference proteome</keyword>
<feature type="coiled-coil region" evidence="1">
    <location>
        <begin position="205"/>
        <end position="232"/>
    </location>
</feature>
<name>A0ABQ5EAI3_9ASTR</name>
<sequence>MGDSRREHSNEKLPSCTIKNVEKDLDWWYLKVEETGKRDLGIVGFGRVFWRRKKSYKLIRKKRYTAKDKPGFYETKEEKSRKCSRNPSKKPSSTKETPKGKALSKGSKTGKSALVKEPVEEPIVCRWIMTPTWNSVLLTIRLVSPQTSSGLLLPECPDVRNKPSGPDSVKCTASQKLKPSYNSSIAATMKTQLQLLGRIKSIPRIQASKTNNKEADKELSKANEAVTRAEDIRIFEILDVRSKEIIPITEL</sequence>
<accession>A0ABQ5EAI3</accession>